<name>I1PL87_ORYGL</name>
<keyword evidence="2" id="KW-1185">Reference proteome</keyword>
<dbReference type="Gramene" id="ORGLA04G0095600.1">
    <property type="protein sequence ID" value="ORGLA04G0095600.1"/>
    <property type="gene ID" value="ORGLA04G0095600"/>
</dbReference>
<evidence type="ECO:0000313" key="1">
    <source>
        <dbReference type="EnsemblPlants" id="ORGLA04G0095600.1"/>
    </source>
</evidence>
<evidence type="ECO:0000313" key="2">
    <source>
        <dbReference type="Proteomes" id="UP000007306"/>
    </source>
</evidence>
<dbReference type="Proteomes" id="UP000007306">
    <property type="component" value="Chromosome 4"/>
</dbReference>
<reference evidence="1" key="1">
    <citation type="submission" date="2015-06" db="UniProtKB">
        <authorList>
            <consortium name="EnsemblPlants"/>
        </authorList>
    </citation>
    <scope>IDENTIFICATION</scope>
</reference>
<accession>I1PL87</accession>
<dbReference type="HOGENOM" id="CLU_3369256_0_0_1"/>
<dbReference type="EnsemblPlants" id="ORGLA04G0095600.1">
    <property type="protein sequence ID" value="ORGLA04G0095600.1"/>
    <property type="gene ID" value="ORGLA04G0095600"/>
</dbReference>
<reference evidence="1 2" key="2">
    <citation type="submission" date="2018-04" db="EMBL/GenBank/DDBJ databases">
        <title>OglaRS2 (Oryza glaberrima Reference Sequence Version 2).</title>
        <authorList>
            <person name="Zhang J."/>
            <person name="Kudrna D."/>
            <person name="Lee S."/>
            <person name="Talag J."/>
            <person name="Rajasekar S."/>
            <person name="Wing R.A."/>
        </authorList>
    </citation>
    <scope>NUCLEOTIDE SEQUENCE [LARGE SCALE GENOMIC DNA]</scope>
    <source>
        <strain evidence="1 2">cv. IRGC 96717</strain>
    </source>
</reference>
<proteinExistence type="predicted"/>
<dbReference type="AlphaFoldDB" id="I1PL87"/>
<organism evidence="1 2">
    <name type="scientific">Oryza glaberrima</name>
    <name type="common">African rice</name>
    <dbReference type="NCBI Taxonomy" id="4538"/>
    <lineage>
        <taxon>Eukaryota</taxon>
        <taxon>Viridiplantae</taxon>
        <taxon>Streptophyta</taxon>
        <taxon>Embryophyta</taxon>
        <taxon>Tracheophyta</taxon>
        <taxon>Spermatophyta</taxon>
        <taxon>Magnoliopsida</taxon>
        <taxon>Liliopsida</taxon>
        <taxon>Poales</taxon>
        <taxon>Poaceae</taxon>
        <taxon>BOP clade</taxon>
        <taxon>Oryzoideae</taxon>
        <taxon>Oryzeae</taxon>
        <taxon>Oryzinae</taxon>
        <taxon>Oryza</taxon>
    </lineage>
</organism>
<protein>
    <submittedName>
        <fullName evidence="1">Uncharacterized protein</fullName>
    </submittedName>
</protein>
<sequence length="35" mass="3953">MVHEENCEGELFQTEGPRLLGGFSIIWLSPYGKSK</sequence>